<dbReference type="InterPro" id="IPR029057">
    <property type="entry name" value="PRTase-like"/>
</dbReference>
<accession>A0A1I6IF12</accession>
<dbReference type="InterPro" id="IPR000836">
    <property type="entry name" value="PRTase_dom"/>
</dbReference>
<organism evidence="3 4">
    <name type="scientific">Anaeromicropila populeti</name>
    <dbReference type="NCBI Taxonomy" id="37658"/>
    <lineage>
        <taxon>Bacteria</taxon>
        <taxon>Bacillati</taxon>
        <taxon>Bacillota</taxon>
        <taxon>Clostridia</taxon>
        <taxon>Lachnospirales</taxon>
        <taxon>Lachnospiraceae</taxon>
        <taxon>Anaeromicropila</taxon>
    </lineage>
</organism>
<dbReference type="EMBL" id="FOYZ01000002">
    <property type="protein sequence ID" value="SFR65261.1"/>
    <property type="molecule type" value="Genomic_DNA"/>
</dbReference>
<evidence type="ECO:0000313" key="4">
    <source>
        <dbReference type="Proteomes" id="UP000199659"/>
    </source>
</evidence>
<dbReference type="Proteomes" id="UP000199659">
    <property type="component" value="Unassembled WGS sequence"/>
</dbReference>
<reference evidence="3 4" key="1">
    <citation type="submission" date="2016-10" db="EMBL/GenBank/DDBJ databases">
        <authorList>
            <person name="de Groot N.N."/>
        </authorList>
    </citation>
    <scope>NUCLEOTIDE SEQUENCE [LARGE SCALE GENOMIC DNA]</scope>
    <source>
        <strain evidence="3 4">743A</strain>
    </source>
</reference>
<dbReference type="Gene3D" id="3.40.50.2020">
    <property type="match status" value="1"/>
</dbReference>
<dbReference type="AlphaFoldDB" id="A0A1I6IF12"/>
<gene>
    <name evidence="3" type="ORF">SAMN05661086_00781</name>
</gene>
<dbReference type="InterPro" id="IPR022537">
    <property type="entry name" value="TRSP_dom"/>
</dbReference>
<dbReference type="InterPro" id="IPR011214">
    <property type="entry name" value="UCP020967"/>
</dbReference>
<dbReference type="OrthoDB" id="56827at2"/>
<keyword evidence="4" id="KW-1185">Reference proteome</keyword>
<name>A0A1I6IF12_9FIRM</name>
<evidence type="ECO:0000259" key="1">
    <source>
        <dbReference type="Pfam" id="PF12500"/>
    </source>
</evidence>
<dbReference type="Pfam" id="PF15609">
    <property type="entry name" value="PRTase_2"/>
    <property type="match status" value="1"/>
</dbReference>
<evidence type="ECO:0000259" key="2">
    <source>
        <dbReference type="Pfam" id="PF15609"/>
    </source>
</evidence>
<dbReference type="CDD" id="cd06223">
    <property type="entry name" value="PRTases_typeI"/>
    <property type="match status" value="1"/>
</dbReference>
<protein>
    <submittedName>
        <fullName evidence="3">TRSP domain C terminus to PRTase_2</fullName>
    </submittedName>
</protein>
<proteinExistence type="predicted"/>
<dbReference type="InterPro" id="IPR041688">
    <property type="entry name" value="PRTase_2"/>
</dbReference>
<feature type="domain" description="Orotate phosphoribosyltransferase-like" evidence="2">
    <location>
        <begin position="7"/>
        <end position="177"/>
    </location>
</feature>
<dbReference type="STRING" id="37658.SAMN05661086_00781"/>
<sequence>MYREEDLVKIARRENNNKRKYLVVNKLQGKHVPVKPSDAFKMFEELADSLKQEYTKERLLLIGFTETATAIGAAVAISVGGKYMQTTREMIPDVGYLFFSEVHSHATEQKLVKDDIEGTIQDIDRIIFIEDEVTTGNTILNIINILEKLYPGSLHFSIASLLNGMDEEALERYRQRDIHIHYLVKTNHESYTQIAENYENNGAYKKPNLQSAEGSYEEMTVSGWLDARRMIDSACYKDACADLWKAIEKELEISASTLVIGTEEFMYPALYVASCIEEKGSCVKCHSTTRSPIEVCKEEGYPLHCRYELKSLYDKERKTFIYDLAKYDNVLIITDSQSEEKTGIDTLVNGLKLAGNKKIQLVRWRK</sequence>
<dbReference type="RefSeq" id="WP_092559380.1">
    <property type="nucleotide sequence ID" value="NZ_FOYZ01000002.1"/>
</dbReference>
<evidence type="ECO:0000313" key="3">
    <source>
        <dbReference type="EMBL" id="SFR65261.1"/>
    </source>
</evidence>
<dbReference type="PIRSF" id="PIRSF020967">
    <property type="entry name" value="UCP020967"/>
    <property type="match status" value="1"/>
</dbReference>
<dbReference type="Pfam" id="PF12500">
    <property type="entry name" value="TRSP"/>
    <property type="match status" value="1"/>
</dbReference>
<feature type="domain" description="TRSP" evidence="1">
    <location>
        <begin position="237"/>
        <end position="342"/>
    </location>
</feature>
<dbReference type="SUPFAM" id="SSF53271">
    <property type="entry name" value="PRTase-like"/>
    <property type="match status" value="1"/>
</dbReference>